<evidence type="ECO:0008006" key="4">
    <source>
        <dbReference type="Google" id="ProtNLM"/>
    </source>
</evidence>
<evidence type="ECO:0000313" key="3">
    <source>
        <dbReference type="Proteomes" id="UP000266723"/>
    </source>
</evidence>
<proteinExistence type="predicted"/>
<evidence type="ECO:0000313" key="2">
    <source>
        <dbReference type="EMBL" id="KAF3530678.1"/>
    </source>
</evidence>
<accession>A0ABQ7BEJ7</accession>
<comment type="caution">
    <text evidence="2">The sequence shown here is derived from an EMBL/GenBank/DDBJ whole genome shotgun (WGS) entry which is preliminary data.</text>
</comment>
<protein>
    <recommendedName>
        <fullName evidence="4">DUF4378 domain-containing protein</fullName>
    </recommendedName>
</protein>
<dbReference type="EMBL" id="QGKV02001507">
    <property type="protein sequence ID" value="KAF3530678.1"/>
    <property type="molecule type" value="Genomic_DNA"/>
</dbReference>
<organism evidence="2 3">
    <name type="scientific">Brassica cretica</name>
    <name type="common">Mustard</name>
    <dbReference type="NCBI Taxonomy" id="69181"/>
    <lineage>
        <taxon>Eukaryota</taxon>
        <taxon>Viridiplantae</taxon>
        <taxon>Streptophyta</taxon>
        <taxon>Embryophyta</taxon>
        <taxon>Tracheophyta</taxon>
        <taxon>Spermatophyta</taxon>
        <taxon>Magnoliopsida</taxon>
        <taxon>eudicotyledons</taxon>
        <taxon>Gunneridae</taxon>
        <taxon>Pentapetalae</taxon>
        <taxon>rosids</taxon>
        <taxon>malvids</taxon>
        <taxon>Brassicales</taxon>
        <taxon>Brassicaceae</taxon>
        <taxon>Brassiceae</taxon>
        <taxon>Brassica</taxon>
    </lineage>
</organism>
<sequence length="216" mass="24619">MKRSGIYELQLLKWTPYLKSDRNFESERLSNGQKRNWSRFAEKSTRWSKSTNRFTESTELTHRVDSAELATGRRVTGVGNRRRLTGKLPSGDGGGDFRRRPSCGGERRRKRRRRFPAVARAFHARAKGCLLEARERLSGLRSRRGWCLRLCLDERNTMMALDARAAVDGDDELDDVLACGGSSEDSWYKGVGRVDGELGKATSQLDQLVYEFIQLV</sequence>
<feature type="region of interest" description="Disordered" evidence="1">
    <location>
        <begin position="75"/>
        <end position="112"/>
    </location>
</feature>
<evidence type="ECO:0000256" key="1">
    <source>
        <dbReference type="SAM" id="MobiDB-lite"/>
    </source>
</evidence>
<dbReference type="Proteomes" id="UP000266723">
    <property type="component" value="Unassembled WGS sequence"/>
</dbReference>
<gene>
    <name evidence="2" type="ORF">DY000_02042276</name>
</gene>
<keyword evidence="3" id="KW-1185">Reference proteome</keyword>
<name>A0ABQ7BEJ7_BRACR</name>
<reference evidence="2 3" key="1">
    <citation type="journal article" date="2020" name="BMC Genomics">
        <title>Intraspecific diversification of the crop wild relative Brassica cretica Lam. using demographic model selection.</title>
        <authorList>
            <person name="Kioukis A."/>
            <person name="Michalopoulou V.A."/>
            <person name="Briers L."/>
            <person name="Pirintsos S."/>
            <person name="Studholme D.J."/>
            <person name="Pavlidis P."/>
            <person name="Sarris P.F."/>
        </authorList>
    </citation>
    <scope>NUCLEOTIDE SEQUENCE [LARGE SCALE GENOMIC DNA]</scope>
    <source>
        <strain evidence="3">cv. PFS-1207/04</strain>
    </source>
</reference>